<organism evidence="3 4">
    <name type="scientific">Undibacterium pigrum</name>
    <dbReference type="NCBI Taxonomy" id="401470"/>
    <lineage>
        <taxon>Bacteria</taxon>
        <taxon>Pseudomonadati</taxon>
        <taxon>Pseudomonadota</taxon>
        <taxon>Betaproteobacteria</taxon>
        <taxon>Burkholderiales</taxon>
        <taxon>Oxalobacteraceae</taxon>
        <taxon>Undibacterium</taxon>
    </lineage>
</organism>
<evidence type="ECO:0000256" key="1">
    <source>
        <dbReference type="ARBA" id="ARBA00022679"/>
    </source>
</evidence>
<dbReference type="PANTHER" id="PTHR13947">
    <property type="entry name" value="GNAT FAMILY N-ACETYLTRANSFERASE"/>
    <property type="match status" value="1"/>
</dbReference>
<evidence type="ECO:0000259" key="2">
    <source>
        <dbReference type="PROSITE" id="PS51186"/>
    </source>
</evidence>
<proteinExistence type="predicted"/>
<feature type="domain" description="N-acetyltransferase" evidence="2">
    <location>
        <begin position="2"/>
        <end position="155"/>
    </location>
</feature>
<reference evidence="3 4" key="1">
    <citation type="submission" date="2018-05" db="EMBL/GenBank/DDBJ databases">
        <title>Genomic Encyclopedia of Type Strains, Phase IV (KMG-IV): sequencing the most valuable type-strain genomes for metagenomic binning, comparative biology and taxonomic classification.</title>
        <authorList>
            <person name="Goeker M."/>
        </authorList>
    </citation>
    <scope>NUCLEOTIDE SEQUENCE [LARGE SCALE GENOMIC DNA]</scope>
    <source>
        <strain evidence="3 4">DSM 19792</strain>
    </source>
</reference>
<protein>
    <submittedName>
        <fullName evidence="3">Acetyltransferase (GNAT) family protein</fullName>
    </submittedName>
</protein>
<dbReference type="CDD" id="cd04301">
    <property type="entry name" value="NAT_SF"/>
    <property type="match status" value="1"/>
</dbReference>
<comment type="caution">
    <text evidence="3">The sequence shown here is derived from an EMBL/GenBank/DDBJ whole genome shotgun (WGS) entry which is preliminary data.</text>
</comment>
<accession>A0A318JM46</accession>
<name>A0A318JM46_9BURK</name>
<keyword evidence="4" id="KW-1185">Reference proteome</keyword>
<dbReference type="InterPro" id="IPR050769">
    <property type="entry name" value="NAT_camello-type"/>
</dbReference>
<dbReference type="SUPFAM" id="SSF55729">
    <property type="entry name" value="Acyl-CoA N-acyltransferases (Nat)"/>
    <property type="match status" value="1"/>
</dbReference>
<dbReference type="RefSeq" id="WP_110254501.1">
    <property type="nucleotide sequence ID" value="NZ_QJKB01000002.1"/>
</dbReference>
<evidence type="ECO:0000313" key="3">
    <source>
        <dbReference type="EMBL" id="PXX45021.1"/>
    </source>
</evidence>
<evidence type="ECO:0000313" key="4">
    <source>
        <dbReference type="Proteomes" id="UP000247792"/>
    </source>
</evidence>
<dbReference type="PANTHER" id="PTHR13947:SF37">
    <property type="entry name" value="LD18367P"/>
    <property type="match status" value="1"/>
</dbReference>
<dbReference type="InterPro" id="IPR000182">
    <property type="entry name" value="GNAT_dom"/>
</dbReference>
<gene>
    <name evidence="3" type="ORF">DFR42_102233</name>
</gene>
<dbReference type="Proteomes" id="UP000247792">
    <property type="component" value="Unassembled WGS sequence"/>
</dbReference>
<dbReference type="Gene3D" id="3.40.630.30">
    <property type="match status" value="1"/>
</dbReference>
<dbReference type="PROSITE" id="PS51186">
    <property type="entry name" value="GNAT"/>
    <property type="match status" value="1"/>
</dbReference>
<sequence length="155" mass="16847">MLVVRSAGEADNQQIRKLVQASLASFKLVVEFDGLDAAIGSAGLPASKNLIELVAELDQQVCGCIALEAFETVNAQEAKVFGFHVDHRYRGKGIGRSLLMALMSEAKLRGLKTLHLDTWDSMHSAIRLYESLGWMPAPDPAPESGANRSYVFTIS</sequence>
<dbReference type="GO" id="GO:0008080">
    <property type="term" value="F:N-acetyltransferase activity"/>
    <property type="evidence" value="ECO:0007669"/>
    <property type="project" value="InterPro"/>
</dbReference>
<dbReference type="Pfam" id="PF00583">
    <property type="entry name" value="Acetyltransf_1"/>
    <property type="match status" value="1"/>
</dbReference>
<dbReference type="EMBL" id="QJKB01000002">
    <property type="protein sequence ID" value="PXX45021.1"/>
    <property type="molecule type" value="Genomic_DNA"/>
</dbReference>
<dbReference type="InterPro" id="IPR016181">
    <property type="entry name" value="Acyl_CoA_acyltransferase"/>
</dbReference>
<keyword evidence="1 3" id="KW-0808">Transferase</keyword>
<dbReference type="AlphaFoldDB" id="A0A318JM46"/>
<dbReference type="OrthoDB" id="5292888at2"/>